<proteinExistence type="predicted"/>
<organism evidence="3 4">
    <name type="scientific">Lactobacillus phage PLE2</name>
    <dbReference type="NCBI Taxonomy" id="1815511"/>
    <lineage>
        <taxon>Viruses</taxon>
        <taxon>Duplodnaviria</taxon>
        <taxon>Heunggongvirae</taxon>
        <taxon>Uroviricota</taxon>
        <taxon>Caudoviricetes</taxon>
        <taxon>Pleeduovirus</taxon>
        <taxon>Pleeduovirus PLE2</taxon>
    </lineage>
</organism>
<keyword evidence="4" id="KW-1185">Reference proteome</keyword>
<dbReference type="InterPro" id="IPR015330">
    <property type="entry name" value="DNA_primase/pol_bifunc_N"/>
</dbReference>
<dbReference type="SMART" id="SM00942">
    <property type="entry name" value="PriCT_1"/>
    <property type="match status" value="1"/>
</dbReference>
<dbReference type="Pfam" id="PF08708">
    <property type="entry name" value="PriCT_1"/>
    <property type="match status" value="1"/>
</dbReference>
<dbReference type="InterPro" id="IPR014820">
    <property type="entry name" value="PriCT_1"/>
</dbReference>
<feature type="domain" description="Primase C-terminal 1" evidence="1">
    <location>
        <begin position="193"/>
        <end position="258"/>
    </location>
</feature>
<evidence type="ECO:0008006" key="5">
    <source>
        <dbReference type="Google" id="ProtNLM"/>
    </source>
</evidence>
<dbReference type="SMART" id="SM00943">
    <property type="entry name" value="Prim-Pol"/>
    <property type="match status" value="1"/>
</dbReference>
<gene>
    <name evidence="3" type="ORF">PLE2_43</name>
</gene>
<sequence length="265" mass="29780">MDNLINYAVAYAEKGFYVLPMHRKKPMIEFADRPAMTADEIKRFWTTHPQAQIALRTVHHFVVDIDQHDDGADGFLSFNTFEHPEYFEDTLSQTTAGGGMQIFYLKPDGVEIPQIIGWLPGVDIKAHTNNYTMVAPSRTEKGQYKWDCKHSIVEASDGLIAELTKQKFTESRYQPEALSAPVKKSATAELFEQVVNGLGETGGRNNALAAFVGGLLFRDVSVDAVLALAKQANDNTPKSLDGKEFDRTFESMVKKEIRRREKIAY</sequence>
<name>A0A1B0Y4T1_9CAUD</name>
<evidence type="ECO:0000259" key="1">
    <source>
        <dbReference type="SMART" id="SM00942"/>
    </source>
</evidence>
<dbReference type="GeneID" id="29064197"/>
<evidence type="ECO:0000313" key="3">
    <source>
        <dbReference type="EMBL" id="ANJ65502.1"/>
    </source>
</evidence>
<dbReference type="SUPFAM" id="SSF56747">
    <property type="entry name" value="Prim-pol domain"/>
    <property type="match status" value="1"/>
</dbReference>
<dbReference type="RefSeq" id="YP_009282384.1">
    <property type="nucleotide sequence ID" value="NC_031036.1"/>
</dbReference>
<accession>A0A1B0Y4T1</accession>
<reference evidence="3 4" key="1">
    <citation type="submission" date="2016-02" db="EMBL/GenBank/DDBJ databases">
        <authorList>
            <person name="Wen L."/>
            <person name="He K."/>
            <person name="Yang H."/>
        </authorList>
    </citation>
    <scope>NUCLEOTIDE SEQUENCE [LARGE SCALE GENOMIC DNA]</scope>
</reference>
<evidence type="ECO:0000313" key="4">
    <source>
        <dbReference type="Proteomes" id="UP000207642"/>
    </source>
</evidence>
<protein>
    <recommendedName>
        <fullName evidence="5">DNA primase</fullName>
    </recommendedName>
</protein>
<dbReference type="Proteomes" id="UP000207642">
    <property type="component" value="Segment"/>
</dbReference>
<dbReference type="EMBL" id="KU848187">
    <property type="protein sequence ID" value="ANJ65502.1"/>
    <property type="molecule type" value="Genomic_DNA"/>
</dbReference>
<feature type="domain" description="DNA primase/polymerase bifunctional N-terminal" evidence="2">
    <location>
        <begin position="8"/>
        <end position="163"/>
    </location>
</feature>
<dbReference type="OrthoDB" id="5834at10239"/>
<dbReference type="Pfam" id="PF09250">
    <property type="entry name" value="Prim-Pol"/>
    <property type="match status" value="1"/>
</dbReference>
<dbReference type="CDD" id="cd04859">
    <property type="entry name" value="Prim_Pol"/>
    <property type="match status" value="1"/>
</dbReference>
<evidence type="ECO:0000259" key="2">
    <source>
        <dbReference type="SMART" id="SM00943"/>
    </source>
</evidence>
<dbReference type="KEGG" id="vg:29064197"/>